<evidence type="ECO:0000256" key="3">
    <source>
        <dbReference type="ARBA" id="ARBA00022553"/>
    </source>
</evidence>
<dbReference type="PANTHER" id="PTHR24421:SF10">
    <property type="entry name" value="NITRATE_NITRITE SENSOR PROTEIN NARQ"/>
    <property type="match status" value="1"/>
</dbReference>
<dbReference type="Pfam" id="PF02518">
    <property type="entry name" value="HATPase_c"/>
    <property type="match status" value="1"/>
</dbReference>
<dbReference type="RefSeq" id="WP_270006195.1">
    <property type="nucleotide sequence ID" value="NZ_JAPCID010000005.1"/>
</dbReference>
<evidence type="ECO:0000256" key="9">
    <source>
        <dbReference type="SAM" id="Phobius"/>
    </source>
</evidence>
<dbReference type="SMART" id="SM00387">
    <property type="entry name" value="HATPase_c"/>
    <property type="match status" value="1"/>
</dbReference>
<dbReference type="SUPFAM" id="SSF55874">
    <property type="entry name" value="ATPase domain of HSP90 chaperone/DNA topoisomerase II/histidine kinase"/>
    <property type="match status" value="1"/>
</dbReference>
<reference evidence="11" key="1">
    <citation type="submission" date="2022-10" db="EMBL/GenBank/DDBJ databases">
        <title>The WGS of Solirubrobacter sp. CPCC 204708.</title>
        <authorList>
            <person name="Jiang Z."/>
        </authorList>
    </citation>
    <scope>NUCLEOTIDE SEQUENCE</scope>
    <source>
        <strain evidence="11">CPCC 204708</strain>
    </source>
</reference>
<dbReference type="InterPro" id="IPR036890">
    <property type="entry name" value="HATPase_C_sf"/>
</dbReference>
<comment type="catalytic activity">
    <reaction evidence="1">
        <text>ATP + protein L-histidine = ADP + protein N-phospho-L-histidine.</text>
        <dbReference type="EC" id="2.7.13.3"/>
    </reaction>
</comment>
<dbReference type="Proteomes" id="UP001147700">
    <property type="component" value="Unassembled WGS sequence"/>
</dbReference>
<sequence>MRQCGLRSRPDHLWLTLGLVVLAATSLGVAGLIVAGAWSGAEARYAMGGNLAGTVLLAVAAFAPAGRLKVRARSILAPGTLIAALVFAATALFAGAAPGAGRVPVQVAIAITLVVAAIGLARRASARDEALLRWIAIAVVLGGFAKLDYALFPPTGADNVHLGDALRMLAWATLFAGVLGELRRNVRARADAAVDRERRRLARELHDGVAQELAFIRRRAGRLGETADGIEILGAAERALEDSRRAIEALVPPASETLDVALERLGAKLASECDLEVQVNVRAHGEVSDEVRAELSRIICEATRNAAHHGGARHVRVDVAGTPLAVRIIDDGSGFRDGASSGLGIAGYGLIAMRERAELVGGKFSLESVRGAGTLVQVVLP</sequence>
<keyword evidence="9" id="KW-0472">Membrane</keyword>
<evidence type="ECO:0000256" key="2">
    <source>
        <dbReference type="ARBA" id="ARBA00012438"/>
    </source>
</evidence>
<evidence type="ECO:0000256" key="8">
    <source>
        <dbReference type="ARBA" id="ARBA00023012"/>
    </source>
</evidence>
<accession>A0ABT4RDM2</accession>
<feature type="transmembrane region" description="Helical" evidence="9">
    <location>
        <begin position="75"/>
        <end position="97"/>
    </location>
</feature>
<dbReference type="PROSITE" id="PS50109">
    <property type="entry name" value="HIS_KIN"/>
    <property type="match status" value="1"/>
</dbReference>
<evidence type="ECO:0000256" key="7">
    <source>
        <dbReference type="ARBA" id="ARBA00022840"/>
    </source>
</evidence>
<feature type="transmembrane region" description="Helical" evidence="9">
    <location>
        <begin position="103"/>
        <end position="120"/>
    </location>
</feature>
<feature type="transmembrane region" description="Helical" evidence="9">
    <location>
        <begin position="132"/>
        <end position="152"/>
    </location>
</feature>
<evidence type="ECO:0000313" key="12">
    <source>
        <dbReference type="Proteomes" id="UP001147700"/>
    </source>
</evidence>
<dbReference type="CDD" id="cd16917">
    <property type="entry name" value="HATPase_UhpB-NarQ-NarX-like"/>
    <property type="match status" value="1"/>
</dbReference>
<dbReference type="Gene3D" id="3.30.565.10">
    <property type="entry name" value="Histidine kinase-like ATPase, C-terminal domain"/>
    <property type="match status" value="1"/>
</dbReference>
<keyword evidence="8" id="KW-0902">Two-component regulatory system</keyword>
<evidence type="ECO:0000256" key="4">
    <source>
        <dbReference type="ARBA" id="ARBA00022679"/>
    </source>
</evidence>
<dbReference type="GO" id="GO:0016301">
    <property type="term" value="F:kinase activity"/>
    <property type="evidence" value="ECO:0007669"/>
    <property type="project" value="UniProtKB-KW"/>
</dbReference>
<keyword evidence="12" id="KW-1185">Reference proteome</keyword>
<dbReference type="Gene3D" id="1.20.5.1930">
    <property type="match status" value="1"/>
</dbReference>
<keyword evidence="7" id="KW-0067">ATP-binding</keyword>
<dbReference type="InterPro" id="IPR050482">
    <property type="entry name" value="Sensor_HK_TwoCompSys"/>
</dbReference>
<feature type="transmembrane region" description="Helical" evidence="9">
    <location>
        <begin position="45"/>
        <end position="63"/>
    </location>
</feature>
<proteinExistence type="predicted"/>
<keyword evidence="9" id="KW-1133">Transmembrane helix</keyword>
<keyword evidence="4" id="KW-0808">Transferase</keyword>
<dbReference type="InterPro" id="IPR005467">
    <property type="entry name" value="His_kinase_dom"/>
</dbReference>
<feature type="domain" description="Histidine kinase" evidence="10">
    <location>
        <begin position="294"/>
        <end position="381"/>
    </location>
</feature>
<evidence type="ECO:0000259" key="10">
    <source>
        <dbReference type="PROSITE" id="PS50109"/>
    </source>
</evidence>
<protein>
    <recommendedName>
        <fullName evidence="2">histidine kinase</fullName>
        <ecNumber evidence="2">2.7.13.3</ecNumber>
    </recommendedName>
</protein>
<dbReference type="EC" id="2.7.13.3" evidence="2"/>
<dbReference type="PANTHER" id="PTHR24421">
    <property type="entry name" value="NITRATE/NITRITE SENSOR PROTEIN NARX-RELATED"/>
    <property type="match status" value="1"/>
</dbReference>
<dbReference type="InterPro" id="IPR011712">
    <property type="entry name" value="Sig_transdc_His_kin_sub3_dim/P"/>
</dbReference>
<evidence type="ECO:0000256" key="1">
    <source>
        <dbReference type="ARBA" id="ARBA00000085"/>
    </source>
</evidence>
<keyword evidence="3" id="KW-0597">Phosphoprotein</keyword>
<organism evidence="11 12">
    <name type="scientific">Solirubrobacter deserti</name>
    <dbReference type="NCBI Taxonomy" id="2282478"/>
    <lineage>
        <taxon>Bacteria</taxon>
        <taxon>Bacillati</taxon>
        <taxon>Actinomycetota</taxon>
        <taxon>Thermoleophilia</taxon>
        <taxon>Solirubrobacterales</taxon>
        <taxon>Solirubrobacteraceae</taxon>
        <taxon>Solirubrobacter</taxon>
    </lineage>
</organism>
<keyword evidence="6 11" id="KW-0418">Kinase</keyword>
<evidence type="ECO:0000256" key="5">
    <source>
        <dbReference type="ARBA" id="ARBA00022741"/>
    </source>
</evidence>
<dbReference type="InterPro" id="IPR003594">
    <property type="entry name" value="HATPase_dom"/>
</dbReference>
<dbReference type="Pfam" id="PF07730">
    <property type="entry name" value="HisKA_3"/>
    <property type="match status" value="1"/>
</dbReference>
<keyword evidence="5" id="KW-0547">Nucleotide-binding</keyword>
<feature type="transmembrane region" description="Helical" evidence="9">
    <location>
        <begin position="164"/>
        <end position="182"/>
    </location>
</feature>
<keyword evidence="9" id="KW-0812">Transmembrane</keyword>
<name>A0ABT4RDM2_9ACTN</name>
<evidence type="ECO:0000313" key="11">
    <source>
        <dbReference type="EMBL" id="MDA0136635.1"/>
    </source>
</evidence>
<gene>
    <name evidence="11" type="ORF">OJ962_03940</name>
</gene>
<dbReference type="EMBL" id="JAPCID010000005">
    <property type="protein sequence ID" value="MDA0136635.1"/>
    <property type="molecule type" value="Genomic_DNA"/>
</dbReference>
<feature type="transmembrane region" description="Helical" evidence="9">
    <location>
        <begin position="12"/>
        <end position="39"/>
    </location>
</feature>
<evidence type="ECO:0000256" key="6">
    <source>
        <dbReference type="ARBA" id="ARBA00022777"/>
    </source>
</evidence>
<comment type="caution">
    <text evidence="11">The sequence shown here is derived from an EMBL/GenBank/DDBJ whole genome shotgun (WGS) entry which is preliminary data.</text>
</comment>